<proteinExistence type="predicted"/>
<comment type="caution">
    <text evidence="2">The sequence shown here is derived from an EMBL/GenBank/DDBJ whole genome shotgun (WGS) entry which is preliminary data.</text>
</comment>
<evidence type="ECO:0000256" key="1">
    <source>
        <dbReference type="SAM" id="Phobius"/>
    </source>
</evidence>
<protein>
    <submittedName>
        <fullName evidence="2">Uncharacterized protein</fullName>
    </submittedName>
</protein>
<feature type="transmembrane region" description="Helical" evidence="1">
    <location>
        <begin position="28"/>
        <end position="45"/>
    </location>
</feature>
<dbReference type="AlphaFoldDB" id="A0A251XX54"/>
<name>A0A251XX54_9MICO</name>
<reference evidence="2 3" key="1">
    <citation type="submission" date="2016-08" db="EMBL/GenBank/DDBJ databases">
        <title>Genome sequence of Clavibacter michiganensis spp. strain CASJ009.</title>
        <authorList>
            <person name="Thapa S.P."/>
            <person name="Coaker G."/>
        </authorList>
    </citation>
    <scope>NUCLEOTIDE SEQUENCE [LARGE SCALE GENOMIC DNA]</scope>
    <source>
        <strain evidence="2">CASJ009</strain>
    </source>
</reference>
<dbReference type="EMBL" id="MDHJ01000001">
    <property type="protein sequence ID" value="OUE10035.1"/>
    <property type="molecule type" value="Genomic_DNA"/>
</dbReference>
<sequence length="56" mass="6069">MRFVYGLVALWLVLVILGFVVKALAWLVGVGVFLVVVTIVAGAVVRRGSSRDVDRL</sequence>
<organism evidence="2 3">
    <name type="scientific">Clavibacter michiganensis</name>
    <dbReference type="NCBI Taxonomy" id="28447"/>
    <lineage>
        <taxon>Bacteria</taxon>
        <taxon>Bacillati</taxon>
        <taxon>Actinomycetota</taxon>
        <taxon>Actinomycetes</taxon>
        <taxon>Micrococcales</taxon>
        <taxon>Microbacteriaceae</taxon>
        <taxon>Clavibacter</taxon>
    </lineage>
</organism>
<keyword evidence="1" id="KW-0472">Membrane</keyword>
<gene>
    <name evidence="2" type="ORF">CMsap09_13900</name>
</gene>
<dbReference type="RefSeq" id="WP_172407218.1">
    <property type="nucleotide sequence ID" value="NZ_PSTS01000005.1"/>
</dbReference>
<keyword evidence="1" id="KW-0812">Transmembrane</keyword>
<evidence type="ECO:0000313" key="2">
    <source>
        <dbReference type="EMBL" id="OUE10035.1"/>
    </source>
</evidence>
<evidence type="ECO:0000313" key="3">
    <source>
        <dbReference type="Proteomes" id="UP000195106"/>
    </source>
</evidence>
<accession>A0A251XX54</accession>
<dbReference type="Proteomes" id="UP000195106">
    <property type="component" value="Unassembled WGS sequence"/>
</dbReference>
<keyword evidence="1" id="KW-1133">Transmembrane helix</keyword>